<gene>
    <name evidence="12" type="ORF">W5A_01385</name>
</gene>
<feature type="domain" description="TonB-dependent receptor plug" evidence="11">
    <location>
        <begin position="51"/>
        <end position="138"/>
    </location>
</feature>
<evidence type="ECO:0000256" key="8">
    <source>
        <dbReference type="PROSITE-ProRule" id="PRU01360"/>
    </source>
</evidence>
<feature type="domain" description="TonB-dependent receptor-like beta-barrel" evidence="10">
    <location>
        <begin position="193"/>
        <end position="650"/>
    </location>
</feature>
<evidence type="ECO:0000256" key="1">
    <source>
        <dbReference type="ARBA" id="ARBA00004571"/>
    </source>
</evidence>
<keyword evidence="3 8" id="KW-1134">Transmembrane beta strand</keyword>
<organism evidence="12 13">
    <name type="scientific">Imtechella halotolerans K1</name>
    <dbReference type="NCBI Taxonomy" id="946077"/>
    <lineage>
        <taxon>Bacteria</taxon>
        <taxon>Pseudomonadati</taxon>
        <taxon>Bacteroidota</taxon>
        <taxon>Flavobacteriia</taxon>
        <taxon>Flavobacteriales</taxon>
        <taxon>Flavobacteriaceae</taxon>
        <taxon>Imtechella</taxon>
    </lineage>
</organism>
<keyword evidence="2 8" id="KW-0813">Transport</keyword>
<dbReference type="SUPFAM" id="SSF56935">
    <property type="entry name" value="Porins"/>
    <property type="match status" value="1"/>
</dbReference>
<dbReference type="Pfam" id="PF07715">
    <property type="entry name" value="Plug"/>
    <property type="match status" value="1"/>
</dbReference>
<dbReference type="InterPro" id="IPR037066">
    <property type="entry name" value="Plug_dom_sf"/>
</dbReference>
<keyword evidence="7 8" id="KW-0998">Cell outer membrane</keyword>
<evidence type="ECO:0000259" key="10">
    <source>
        <dbReference type="Pfam" id="PF00593"/>
    </source>
</evidence>
<dbReference type="InterPro" id="IPR036942">
    <property type="entry name" value="Beta-barrel_TonB_sf"/>
</dbReference>
<dbReference type="PROSITE" id="PS52016">
    <property type="entry name" value="TONB_DEPENDENT_REC_3"/>
    <property type="match status" value="1"/>
</dbReference>
<reference evidence="12 13" key="1">
    <citation type="journal article" date="2012" name="J. Bacteriol.">
        <title>Genome Sequence of the Halotolerant Bacterium Imtechella halotolerans K1T.</title>
        <authorList>
            <person name="Kumar S."/>
            <person name="Vikram S."/>
            <person name="Subramanian S."/>
            <person name="Raghava G.P."/>
            <person name="Pinnaka A.K."/>
        </authorList>
    </citation>
    <scope>NUCLEOTIDE SEQUENCE [LARGE SCALE GENOMIC DNA]</scope>
    <source>
        <strain evidence="12 13">K1</strain>
    </source>
</reference>
<evidence type="ECO:0000256" key="9">
    <source>
        <dbReference type="RuleBase" id="RU003357"/>
    </source>
</evidence>
<dbReference type="AlphaFoldDB" id="I0WJR8"/>
<evidence type="ECO:0000313" key="12">
    <source>
        <dbReference type="EMBL" id="EID76634.1"/>
    </source>
</evidence>
<keyword evidence="6 8" id="KW-0472">Membrane</keyword>
<comment type="similarity">
    <text evidence="8 9">Belongs to the TonB-dependent receptor family.</text>
</comment>
<keyword evidence="4 8" id="KW-0812">Transmembrane</keyword>
<dbReference type="PANTHER" id="PTHR30069:SF49">
    <property type="entry name" value="OUTER MEMBRANE PROTEIN C"/>
    <property type="match status" value="1"/>
</dbReference>
<dbReference type="eggNOG" id="COG4771">
    <property type="taxonomic scope" value="Bacteria"/>
</dbReference>
<keyword evidence="5 9" id="KW-0798">TonB box</keyword>
<evidence type="ECO:0000256" key="3">
    <source>
        <dbReference type="ARBA" id="ARBA00022452"/>
    </source>
</evidence>
<evidence type="ECO:0000256" key="2">
    <source>
        <dbReference type="ARBA" id="ARBA00022448"/>
    </source>
</evidence>
<dbReference type="Gene3D" id="2.170.130.10">
    <property type="entry name" value="TonB-dependent receptor, plug domain"/>
    <property type="match status" value="1"/>
</dbReference>
<dbReference type="GO" id="GO:0015344">
    <property type="term" value="F:siderophore uptake transmembrane transporter activity"/>
    <property type="evidence" value="ECO:0007669"/>
    <property type="project" value="TreeGrafter"/>
</dbReference>
<dbReference type="PANTHER" id="PTHR30069">
    <property type="entry name" value="TONB-DEPENDENT OUTER MEMBRANE RECEPTOR"/>
    <property type="match status" value="1"/>
</dbReference>
<dbReference type="Proteomes" id="UP000005938">
    <property type="component" value="Unassembled WGS sequence"/>
</dbReference>
<dbReference type="GO" id="GO:0009279">
    <property type="term" value="C:cell outer membrane"/>
    <property type="evidence" value="ECO:0007669"/>
    <property type="project" value="UniProtKB-SubCell"/>
</dbReference>
<evidence type="ECO:0000256" key="6">
    <source>
        <dbReference type="ARBA" id="ARBA00023136"/>
    </source>
</evidence>
<keyword evidence="13" id="KW-1185">Reference proteome</keyword>
<protein>
    <submittedName>
        <fullName evidence="12">TonB-dependent Receptor</fullName>
    </submittedName>
</protein>
<proteinExistence type="inferred from homology"/>
<evidence type="ECO:0000256" key="4">
    <source>
        <dbReference type="ARBA" id="ARBA00022692"/>
    </source>
</evidence>
<dbReference type="STRING" id="946077.W5A_01385"/>
<dbReference type="InterPro" id="IPR012910">
    <property type="entry name" value="Plug_dom"/>
</dbReference>
<dbReference type="InterPro" id="IPR039426">
    <property type="entry name" value="TonB-dep_rcpt-like"/>
</dbReference>
<dbReference type="Pfam" id="PF00593">
    <property type="entry name" value="TonB_dep_Rec_b-barrel"/>
    <property type="match status" value="1"/>
</dbReference>
<accession>I0WJR8</accession>
<dbReference type="PATRIC" id="fig|946077.3.peg.283"/>
<dbReference type="EMBL" id="AJJU01000002">
    <property type="protein sequence ID" value="EID76634.1"/>
    <property type="molecule type" value="Genomic_DNA"/>
</dbReference>
<keyword evidence="12" id="KW-0675">Receptor</keyword>
<dbReference type="GO" id="GO:0044718">
    <property type="term" value="P:siderophore transmembrane transport"/>
    <property type="evidence" value="ECO:0007669"/>
    <property type="project" value="TreeGrafter"/>
</dbReference>
<name>I0WJR8_9FLAO</name>
<dbReference type="Gene3D" id="2.40.170.20">
    <property type="entry name" value="TonB-dependent receptor, beta-barrel domain"/>
    <property type="match status" value="1"/>
</dbReference>
<comment type="subcellular location">
    <subcellularLocation>
        <location evidence="1 8">Cell outer membrane</location>
        <topology evidence="1 8">Multi-pass membrane protein</topology>
    </subcellularLocation>
</comment>
<evidence type="ECO:0000256" key="5">
    <source>
        <dbReference type="ARBA" id="ARBA00023077"/>
    </source>
</evidence>
<sequence>MLFIYNSYSQENTTIVIDTTYKKSIKLDEVIVVGNIKTDPVLTLVSRNYSKQIVQPKNVTDLFNDINGFSIIKRGNYALDPSFRASQYEQLNVQYDGGTKAMHACPNRMDPITTHIIPEEISKIEIIKGPFSVRYGATFAGIINMVTHRPDATDNKLHGSISGGYEHNGNSFVSLLRLEQVTNNYDISGSLGYRDYGNYKDGNGTEIPSSFRSTDYSIRFGYNLTENQRIQTHWRQSFGRDVLHAGLAMDTDYDDSSILSLDYKWNAISNSIQAFTAKVYYSYVDHLMHNLDRPMAKMTESISAVEATTIGGKFELTWIPVKSITMYSGVDALLIGRDGNRNRTVKMMNGTQLPNPMEFEDKIWQDAYIHDWGLFSEAKWAINHKTILSAGIRLDIITSEATDPDPAFEALYNLDKRTENNLSGTVSLKHLINDKLSFETAYGRGVRSANMVERFISHFNVGQDPYEYIGNPDLKAEINNQWEIGLKGWQPLEGIINRLGFSTAVYYSHFENYIVAIIDETKTRKYNPSSPPIHPKVFQNLNKAFKTGFEIMGEIGFTNDISMKLEMAYVYSRNKDLHESLPLTPPLTTKLFFGVEKEKWWANIQWNLVSKQPKIAQSFGEISTKGYQTMDMKFGIKPLKNITLGAAVLNTFDTTYNNHLNFSFTNQADFSRVPITDPGRNITAFLQYQF</sequence>
<evidence type="ECO:0000256" key="7">
    <source>
        <dbReference type="ARBA" id="ARBA00023237"/>
    </source>
</evidence>
<evidence type="ECO:0000259" key="11">
    <source>
        <dbReference type="Pfam" id="PF07715"/>
    </source>
</evidence>
<evidence type="ECO:0000313" key="13">
    <source>
        <dbReference type="Proteomes" id="UP000005938"/>
    </source>
</evidence>
<dbReference type="InterPro" id="IPR000531">
    <property type="entry name" value="Beta-barrel_TonB"/>
</dbReference>
<comment type="caution">
    <text evidence="12">The sequence shown here is derived from an EMBL/GenBank/DDBJ whole genome shotgun (WGS) entry which is preliminary data.</text>
</comment>